<feature type="non-terminal residue" evidence="6">
    <location>
        <position position="1"/>
    </location>
</feature>
<comment type="similarity">
    <text evidence="1">Belongs to the TRAFAC class TrmE-Era-EngA-EngB-Septin-like GTPase superfamily. AIG1/Toc34/Toc159-like paraseptin GTPase family. IAN subfamily.</text>
</comment>
<evidence type="ECO:0000256" key="1">
    <source>
        <dbReference type="ARBA" id="ARBA00008535"/>
    </source>
</evidence>
<evidence type="ECO:0000259" key="5">
    <source>
        <dbReference type="PROSITE" id="PS51720"/>
    </source>
</evidence>
<dbReference type="PROSITE" id="PS51720">
    <property type="entry name" value="G_AIG1"/>
    <property type="match status" value="1"/>
</dbReference>
<evidence type="ECO:0000313" key="7">
    <source>
        <dbReference type="Proteomes" id="UP000230750"/>
    </source>
</evidence>
<accession>A0A2G8JDU4</accession>
<reference evidence="6 7" key="1">
    <citation type="journal article" date="2017" name="PLoS Biol.">
        <title>The sea cucumber genome provides insights into morphological evolution and visceral regeneration.</title>
        <authorList>
            <person name="Zhang X."/>
            <person name="Sun L."/>
            <person name="Yuan J."/>
            <person name="Sun Y."/>
            <person name="Gao Y."/>
            <person name="Zhang L."/>
            <person name="Li S."/>
            <person name="Dai H."/>
            <person name="Hamel J.F."/>
            <person name="Liu C."/>
            <person name="Yu Y."/>
            <person name="Liu S."/>
            <person name="Lin W."/>
            <person name="Guo K."/>
            <person name="Jin S."/>
            <person name="Xu P."/>
            <person name="Storey K.B."/>
            <person name="Huan P."/>
            <person name="Zhang T."/>
            <person name="Zhou Y."/>
            <person name="Zhang J."/>
            <person name="Lin C."/>
            <person name="Li X."/>
            <person name="Xing L."/>
            <person name="Huo D."/>
            <person name="Sun M."/>
            <person name="Wang L."/>
            <person name="Mercier A."/>
            <person name="Li F."/>
            <person name="Yang H."/>
            <person name="Xiang J."/>
        </authorList>
    </citation>
    <scope>NUCLEOTIDE SEQUENCE [LARGE SCALE GENOMIC DNA]</scope>
    <source>
        <strain evidence="6">Shaxun</strain>
        <tissue evidence="6">Muscle</tissue>
    </source>
</reference>
<dbReference type="PANTHER" id="PTHR10903">
    <property type="entry name" value="GTPASE, IMAP FAMILY MEMBER-RELATED"/>
    <property type="match status" value="1"/>
</dbReference>
<sequence>NKSIVAIRPKDIASDELRIVIIGKTGQGKSATANTILGKEKFKEDFTAASVTRESRCFTELVDGRKISIMDTPGLQDTHKSNDSILKELARMTTLFPDGVHAFLYVMNLADPRFTAEDKKVLDLIEKTFGGGFKSYCLLVFSHGDSALKKINLDTYKRKQMEIGQETSGNRSQQYFRKDQRGPDHDQKSLANLLNELSWKMLAVEQCD</sequence>
<dbReference type="AlphaFoldDB" id="A0A2G8JDU4"/>
<dbReference type="InterPro" id="IPR006703">
    <property type="entry name" value="G_AIG1"/>
</dbReference>
<proteinExistence type="inferred from homology"/>
<dbReference type="EMBL" id="MRZV01002349">
    <property type="protein sequence ID" value="PIK33927.1"/>
    <property type="molecule type" value="Genomic_DNA"/>
</dbReference>
<dbReference type="Pfam" id="PF04548">
    <property type="entry name" value="AIG1"/>
    <property type="match status" value="1"/>
</dbReference>
<evidence type="ECO:0000256" key="2">
    <source>
        <dbReference type="ARBA" id="ARBA00022741"/>
    </source>
</evidence>
<dbReference type="InterPro" id="IPR045058">
    <property type="entry name" value="GIMA/IAN/Toc"/>
</dbReference>
<feature type="domain" description="AIG1-type G" evidence="5">
    <location>
        <begin position="14"/>
        <end position="208"/>
    </location>
</feature>
<dbReference type="OrthoDB" id="8954335at2759"/>
<feature type="compositionally biased region" description="Polar residues" evidence="4">
    <location>
        <begin position="165"/>
        <end position="175"/>
    </location>
</feature>
<protein>
    <submittedName>
        <fullName evidence="6">Putative GTPase IMAP family member 4-like</fullName>
    </submittedName>
</protein>
<evidence type="ECO:0000256" key="4">
    <source>
        <dbReference type="SAM" id="MobiDB-lite"/>
    </source>
</evidence>
<evidence type="ECO:0000313" key="6">
    <source>
        <dbReference type="EMBL" id="PIK33927.1"/>
    </source>
</evidence>
<organism evidence="6 7">
    <name type="scientific">Stichopus japonicus</name>
    <name type="common">Sea cucumber</name>
    <dbReference type="NCBI Taxonomy" id="307972"/>
    <lineage>
        <taxon>Eukaryota</taxon>
        <taxon>Metazoa</taxon>
        <taxon>Echinodermata</taxon>
        <taxon>Eleutherozoa</taxon>
        <taxon>Echinozoa</taxon>
        <taxon>Holothuroidea</taxon>
        <taxon>Aspidochirotacea</taxon>
        <taxon>Aspidochirotida</taxon>
        <taxon>Stichopodidae</taxon>
        <taxon>Apostichopus</taxon>
    </lineage>
</organism>
<dbReference type="InterPro" id="IPR027417">
    <property type="entry name" value="P-loop_NTPase"/>
</dbReference>
<dbReference type="Proteomes" id="UP000230750">
    <property type="component" value="Unassembled WGS sequence"/>
</dbReference>
<evidence type="ECO:0000256" key="3">
    <source>
        <dbReference type="ARBA" id="ARBA00023134"/>
    </source>
</evidence>
<dbReference type="PANTHER" id="PTHR10903:SF184">
    <property type="entry name" value="GTP-BINDING PROTEIN A"/>
    <property type="match status" value="1"/>
</dbReference>
<comment type="caution">
    <text evidence="6">The sequence shown here is derived from an EMBL/GenBank/DDBJ whole genome shotgun (WGS) entry which is preliminary data.</text>
</comment>
<keyword evidence="7" id="KW-1185">Reference proteome</keyword>
<name>A0A2G8JDU4_STIJA</name>
<feature type="region of interest" description="Disordered" evidence="4">
    <location>
        <begin position="162"/>
        <end position="187"/>
    </location>
</feature>
<dbReference type="GO" id="GO:0005525">
    <property type="term" value="F:GTP binding"/>
    <property type="evidence" value="ECO:0007669"/>
    <property type="project" value="UniProtKB-KW"/>
</dbReference>
<dbReference type="Gene3D" id="3.40.50.300">
    <property type="entry name" value="P-loop containing nucleotide triphosphate hydrolases"/>
    <property type="match status" value="1"/>
</dbReference>
<keyword evidence="3" id="KW-0342">GTP-binding</keyword>
<keyword evidence="2" id="KW-0547">Nucleotide-binding</keyword>
<gene>
    <name evidence="6" type="ORF">BSL78_29254</name>
</gene>
<dbReference type="SUPFAM" id="SSF52540">
    <property type="entry name" value="P-loop containing nucleoside triphosphate hydrolases"/>
    <property type="match status" value="1"/>
</dbReference>
<feature type="compositionally biased region" description="Basic and acidic residues" evidence="4">
    <location>
        <begin position="176"/>
        <end position="187"/>
    </location>
</feature>